<feature type="signal peptide" evidence="2">
    <location>
        <begin position="1"/>
        <end position="28"/>
    </location>
</feature>
<feature type="compositionally biased region" description="Low complexity" evidence="1">
    <location>
        <begin position="130"/>
        <end position="143"/>
    </location>
</feature>
<sequence length="240" mass="25034">MAVRSRFTRARGKNHAAAILATVMLALAAPAAPRAQEAAAVAYTQRGVPAEATAENGVIARERAFTAGRRAAWDRIATAAGVTRSLSDQQIESMVNSIIIEEERTSPTRYTGRITVNFNPGRVRAITGSAATAEGTTPAVPGAPGDPPPRPVASTPAAATVEAVAQYGSLNEWLEIRRRLVANTARMEVVAISTDRARLRLGLRAPPAVAAEELARQGLAMVPGSGAPGDAWRVGLAGRS</sequence>
<accession>A0ABM7Y7E9</accession>
<evidence type="ECO:0000256" key="1">
    <source>
        <dbReference type="SAM" id="MobiDB-lite"/>
    </source>
</evidence>
<reference evidence="3 4" key="1">
    <citation type="journal article" date="2016" name="Microbes Environ.">
        <title>Phylogenetically diverse aerobic anoxygenic phototrophic bacteria isolated from epilithic biofilms in Tama river, Japan.</title>
        <authorList>
            <person name="Hirose S."/>
            <person name="Matsuura K."/>
            <person name="Haruta S."/>
        </authorList>
    </citation>
    <scope>NUCLEOTIDE SEQUENCE [LARGE SCALE GENOMIC DNA]</scope>
    <source>
        <strain evidence="3 4">S08</strain>
    </source>
</reference>
<feature type="chain" id="PRO_5046018526" evidence="2">
    <location>
        <begin position="29"/>
        <end position="240"/>
    </location>
</feature>
<gene>
    <name evidence="3" type="ORF">Rmf_37780</name>
</gene>
<dbReference type="EMBL" id="AP025637">
    <property type="protein sequence ID" value="BDG73849.1"/>
    <property type="molecule type" value="Genomic_DNA"/>
</dbReference>
<proteinExistence type="predicted"/>
<evidence type="ECO:0000313" key="4">
    <source>
        <dbReference type="Proteomes" id="UP000831327"/>
    </source>
</evidence>
<evidence type="ECO:0000256" key="2">
    <source>
        <dbReference type="SAM" id="SignalP"/>
    </source>
</evidence>
<keyword evidence="2" id="KW-0732">Signal</keyword>
<name>A0ABM7Y7E9_9PROT</name>
<evidence type="ECO:0000313" key="3">
    <source>
        <dbReference type="EMBL" id="BDG73849.1"/>
    </source>
</evidence>
<protein>
    <submittedName>
        <fullName evidence="3">Uncharacterized protein</fullName>
    </submittedName>
</protein>
<dbReference type="RefSeq" id="WP_244460066.1">
    <property type="nucleotide sequence ID" value="NZ_AP025637.1"/>
</dbReference>
<keyword evidence="4" id="KW-1185">Reference proteome</keyword>
<dbReference type="Proteomes" id="UP000831327">
    <property type="component" value="Chromosome"/>
</dbReference>
<organism evidence="3 4">
    <name type="scientific">Roseomonas fluvialis</name>
    <dbReference type="NCBI Taxonomy" id="1750527"/>
    <lineage>
        <taxon>Bacteria</taxon>
        <taxon>Pseudomonadati</taxon>
        <taxon>Pseudomonadota</taxon>
        <taxon>Alphaproteobacteria</taxon>
        <taxon>Acetobacterales</taxon>
        <taxon>Roseomonadaceae</taxon>
        <taxon>Roseomonas</taxon>
    </lineage>
</organism>
<feature type="region of interest" description="Disordered" evidence="1">
    <location>
        <begin position="130"/>
        <end position="154"/>
    </location>
</feature>